<dbReference type="GO" id="GO:0005524">
    <property type="term" value="F:ATP binding"/>
    <property type="evidence" value="ECO:0007669"/>
    <property type="project" value="UniProtKB-UniRule"/>
</dbReference>
<dbReference type="Pfam" id="PF05192">
    <property type="entry name" value="MutS_III"/>
    <property type="match status" value="1"/>
</dbReference>
<dbReference type="InterPro" id="IPR016151">
    <property type="entry name" value="DNA_mismatch_repair_MutS_N"/>
</dbReference>
<evidence type="ECO:0000256" key="7">
    <source>
        <dbReference type="ARBA" id="ARBA00023204"/>
    </source>
</evidence>
<evidence type="ECO:0000256" key="2">
    <source>
        <dbReference type="ARBA" id="ARBA00007094"/>
    </source>
</evidence>
<dbReference type="InterPro" id="IPR007861">
    <property type="entry name" value="DNA_mismatch_repair_MutS_clamp"/>
</dbReference>
<keyword evidence="5 9" id="KW-0067">ATP-binding</keyword>
<dbReference type="NCBIfam" id="NF003810">
    <property type="entry name" value="PRK05399.1"/>
    <property type="match status" value="1"/>
</dbReference>
<gene>
    <name evidence="13" type="primary">MSH3</name>
    <name evidence="13" type="ORF">E8E13_008962</name>
</gene>
<evidence type="ECO:0000313" key="13">
    <source>
        <dbReference type="EMBL" id="KAF3005859.1"/>
    </source>
</evidence>
<dbReference type="OrthoDB" id="121051at2759"/>
<evidence type="ECO:0000256" key="6">
    <source>
        <dbReference type="ARBA" id="ARBA00023125"/>
    </source>
</evidence>
<feature type="compositionally biased region" description="Low complexity" evidence="11">
    <location>
        <begin position="1"/>
        <end position="15"/>
    </location>
</feature>
<dbReference type="Gene3D" id="3.40.50.300">
    <property type="entry name" value="P-loop containing nucleotide triphosphate hydrolases"/>
    <property type="match status" value="1"/>
</dbReference>
<evidence type="ECO:0000256" key="8">
    <source>
        <dbReference type="ARBA" id="ARBA00023242"/>
    </source>
</evidence>
<dbReference type="GO" id="GO:0140664">
    <property type="term" value="F:ATP-dependent DNA damage sensor activity"/>
    <property type="evidence" value="ECO:0007669"/>
    <property type="project" value="InterPro"/>
</dbReference>
<evidence type="ECO:0000256" key="10">
    <source>
        <dbReference type="RuleBase" id="RU003756"/>
    </source>
</evidence>
<dbReference type="SMART" id="SM00534">
    <property type="entry name" value="MUTSac"/>
    <property type="match status" value="1"/>
</dbReference>
<dbReference type="SUPFAM" id="SSF52540">
    <property type="entry name" value="P-loop containing nucleoside triphosphate hydrolases"/>
    <property type="match status" value="1"/>
</dbReference>
<evidence type="ECO:0000259" key="12">
    <source>
        <dbReference type="PROSITE" id="PS00486"/>
    </source>
</evidence>
<feature type="compositionally biased region" description="Polar residues" evidence="11">
    <location>
        <begin position="16"/>
        <end position="34"/>
    </location>
</feature>
<dbReference type="InterPro" id="IPR036187">
    <property type="entry name" value="DNA_mismatch_repair_MutS_sf"/>
</dbReference>
<dbReference type="InterPro" id="IPR045076">
    <property type="entry name" value="MutS"/>
</dbReference>
<dbReference type="PROSITE" id="PS00486">
    <property type="entry name" value="DNA_MISMATCH_REPAIR_2"/>
    <property type="match status" value="1"/>
</dbReference>
<dbReference type="InterPro" id="IPR007696">
    <property type="entry name" value="DNA_mismatch_repair_MutS_core"/>
</dbReference>
<comment type="function">
    <text evidence="9 10">Component of the post-replicative DNA mismatch repair system (MMR).</text>
</comment>
<keyword evidence="6 9" id="KW-0238">DNA-binding</keyword>
<dbReference type="InterPro" id="IPR017261">
    <property type="entry name" value="DNA_mismatch_repair_MutS/MSH"/>
</dbReference>
<keyword evidence="14" id="KW-1185">Reference proteome</keyword>
<dbReference type="SUPFAM" id="SSF55271">
    <property type="entry name" value="DNA repair protein MutS, domain I"/>
    <property type="match status" value="1"/>
</dbReference>
<keyword evidence="3 9" id="KW-0547">Nucleotide-binding</keyword>
<evidence type="ECO:0000256" key="9">
    <source>
        <dbReference type="PIRNR" id="PIRNR037677"/>
    </source>
</evidence>
<dbReference type="GO" id="GO:0030983">
    <property type="term" value="F:mismatched DNA binding"/>
    <property type="evidence" value="ECO:0007669"/>
    <property type="project" value="UniProtKB-UniRule"/>
</dbReference>
<comment type="similarity">
    <text evidence="2">Belongs to the DNA mismatch repair MutS family. MSH3 subfamily.</text>
</comment>
<organism evidence="13 14">
    <name type="scientific">Curvularia kusanoi</name>
    <name type="common">Cochliobolus kusanoi</name>
    <dbReference type="NCBI Taxonomy" id="90978"/>
    <lineage>
        <taxon>Eukaryota</taxon>
        <taxon>Fungi</taxon>
        <taxon>Dikarya</taxon>
        <taxon>Ascomycota</taxon>
        <taxon>Pezizomycotina</taxon>
        <taxon>Dothideomycetes</taxon>
        <taxon>Pleosporomycetidae</taxon>
        <taxon>Pleosporales</taxon>
        <taxon>Pleosporineae</taxon>
        <taxon>Pleosporaceae</taxon>
        <taxon>Curvularia</taxon>
    </lineage>
</organism>
<keyword evidence="8" id="KW-0539">Nucleus</keyword>
<dbReference type="Pfam" id="PF05188">
    <property type="entry name" value="MutS_II"/>
    <property type="match status" value="1"/>
</dbReference>
<dbReference type="InterPro" id="IPR036678">
    <property type="entry name" value="MutS_con_dom_sf"/>
</dbReference>
<evidence type="ECO:0000256" key="3">
    <source>
        <dbReference type="ARBA" id="ARBA00022741"/>
    </source>
</evidence>
<keyword evidence="4 9" id="KW-0227">DNA damage</keyword>
<evidence type="ECO:0000256" key="4">
    <source>
        <dbReference type="ARBA" id="ARBA00022763"/>
    </source>
</evidence>
<dbReference type="Gene3D" id="3.40.1170.10">
    <property type="entry name" value="DNA repair protein MutS, domain I"/>
    <property type="match status" value="1"/>
</dbReference>
<name>A0A9P4WCK6_CURKU</name>
<dbReference type="InterPro" id="IPR000432">
    <property type="entry name" value="DNA_mismatch_repair_MutS_C"/>
</dbReference>
<dbReference type="Proteomes" id="UP000801428">
    <property type="component" value="Unassembled WGS sequence"/>
</dbReference>
<dbReference type="SUPFAM" id="SSF53150">
    <property type="entry name" value="DNA repair protein MutS, domain II"/>
    <property type="match status" value="1"/>
</dbReference>
<keyword evidence="7 9" id="KW-0234">DNA repair</keyword>
<dbReference type="Gene3D" id="1.10.1420.10">
    <property type="match status" value="2"/>
</dbReference>
<feature type="compositionally biased region" description="Polar residues" evidence="11">
    <location>
        <begin position="100"/>
        <end position="111"/>
    </location>
</feature>
<dbReference type="FunFam" id="3.40.1170.10:FF:000006">
    <property type="entry name" value="DNA mismatch repair protein"/>
    <property type="match status" value="1"/>
</dbReference>
<feature type="compositionally biased region" description="Acidic residues" evidence="11">
    <location>
        <begin position="178"/>
        <end position="195"/>
    </location>
</feature>
<comment type="caution">
    <text evidence="13">The sequence shown here is derived from an EMBL/GenBank/DDBJ whole genome shotgun (WGS) entry which is preliminary data.</text>
</comment>
<accession>A0A9P4WCK6</accession>
<sequence length="1122" mass="124133">MAPKSSQPAPSASQKTKQQSISSFFTPKASQAPKSTPKPLPQPSAPVEDAAPATDSDVEPTPLGRSILGKKRTGAVSDGNDEPPKRLRVSAGEDARPSLGQATPASLNTPKPVQLTDRTSKFLFSSSPPRRDENEAAAEDDAAATQREKERLHAKFVKKLGRPDSFAELRRRNKILTEEEANGDGEGEEEEDEEEAPKPTKGKKGAATKKAASKLTPMEKQYLDIKHKHLDTIIVMEVGYKFKFFGEDARVASKELGIVCIPGKFRYDEHPSEAHLDRFASASFPVHRLQVHVKRLVKANHKVGVVRQIETAALKAVGDNRNTPFVRKLTNLYTKGTYVDDVEGLETGADSAGPGAQATGYLLCITETNANGWGTDEKVHVGLVAVQPATGDIIYDDFEDGFMRSEIETRLLHIAPAEFLVVGDLSKATDKLIQHLSASKTNVFGDRSRVERVEKPKTMAAQAYGHISNFYADKMKSSQEAGSSSQGAILDKVHQLSEHVTICLSAMITYLSDYGLEHVFDLTKYFQPFSARSYMLLNGNTLASLEIYQNQTDYSVKGSLFWTMDRTKTRFGQRLLRKWVGRPLIDRERLEERIAAVEELKNGENTVPFDKLKFLLGRIRTDLEKVLIRIYYKKCTRPELLAALQTLQDISGQYLQVKSPEQSGFSSTLLSDAVSNIPKIYNDLNTFLEKINASAAKADDKYGFFQEEHEAEDINDLKLSIASVEDDLNTHRKDAAAKLGVTKVDYVTVAGIEYLIEVKRKSPQEKKVPASWQQISATKATLRFHTPEVKRMCQERDQYKESLAAACDAAFMRLLDEISAKYQELRDCVHSIATLDALFSLAILANQPGYVKPTFVDEVEVNIKGGRHPMVEQLLLDTYVPNDLELAHSATRALLVTGPNMGGKSSYVRSAALIAIMGQIGSYVPADEARLGMLDAVFTRMGAFDNMLKGESTFMVELNETSDILKSATPRSLIILDELGRGTSTFDGVAIAEAVLDYVIRELKSLTLFITHYQHLSKLPSRFTNKELKNVHMSFEERDGGREVVFLYEAADGTSHRSYGLNVARLAKVPEKVIDVAGVKSAELEDSMAACKISNLSRLMQGVMSDESEEGLDKLVEGIEQL</sequence>
<dbReference type="Pfam" id="PF00488">
    <property type="entry name" value="MutS_V"/>
    <property type="match status" value="1"/>
</dbReference>
<comment type="subcellular location">
    <subcellularLocation>
        <location evidence="1">Nucleus</location>
    </subcellularLocation>
</comment>
<dbReference type="InterPro" id="IPR027417">
    <property type="entry name" value="P-loop_NTPase"/>
</dbReference>
<dbReference type="GO" id="GO:0006312">
    <property type="term" value="P:mitotic recombination"/>
    <property type="evidence" value="ECO:0007669"/>
    <property type="project" value="TreeGrafter"/>
</dbReference>
<dbReference type="PANTHER" id="PTHR11361:SF122">
    <property type="entry name" value="DNA MISMATCH REPAIR PROTEIN MSH3"/>
    <property type="match status" value="1"/>
</dbReference>
<feature type="region of interest" description="Disordered" evidence="11">
    <location>
        <begin position="171"/>
        <end position="212"/>
    </location>
</feature>
<feature type="domain" description="DNA mismatch repair proteins mutS family" evidence="12">
    <location>
        <begin position="972"/>
        <end position="988"/>
    </location>
</feature>
<dbReference type="Pfam" id="PF05190">
    <property type="entry name" value="MutS_IV"/>
    <property type="match status" value="1"/>
</dbReference>
<dbReference type="Pfam" id="PF01624">
    <property type="entry name" value="MutS_I"/>
    <property type="match status" value="1"/>
</dbReference>
<dbReference type="SMART" id="SM00533">
    <property type="entry name" value="MUTSd"/>
    <property type="match status" value="1"/>
</dbReference>
<reference evidence="13" key="1">
    <citation type="submission" date="2019-04" db="EMBL/GenBank/DDBJ databases">
        <title>Sequencing of skin fungus with MAO and IRED activity.</title>
        <authorList>
            <person name="Marsaioli A.J."/>
            <person name="Bonatto J.M.C."/>
            <person name="Reis Junior O."/>
        </authorList>
    </citation>
    <scope>NUCLEOTIDE SEQUENCE</scope>
    <source>
        <strain evidence="13">30M1</strain>
    </source>
</reference>
<dbReference type="SUPFAM" id="SSF48334">
    <property type="entry name" value="DNA repair protein MutS, domain III"/>
    <property type="match status" value="1"/>
</dbReference>
<dbReference type="FunFam" id="1.10.1420.10:FF:000004">
    <property type="entry name" value="DNA mismatch repair protein Msh3"/>
    <property type="match status" value="1"/>
</dbReference>
<proteinExistence type="inferred from homology"/>
<dbReference type="GO" id="GO:0005634">
    <property type="term" value="C:nucleus"/>
    <property type="evidence" value="ECO:0007669"/>
    <property type="project" value="UniProtKB-SubCell"/>
</dbReference>
<dbReference type="PANTHER" id="PTHR11361">
    <property type="entry name" value="DNA MISMATCH REPAIR PROTEIN MUTS FAMILY MEMBER"/>
    <property type="match status" value="1"/>
</dbReference>
<dbReference type="GO" id="GO:0006298">
    <property type="term" value="P:mismatch repair"/>
    <property type="evidence" value="ECO:0007669"/>
    <property type="project" value="InterPro"/>
</dbReference>
<dbReference type="EMBL" id="SWKU01000006">
    <property type="protein sequence ID" value="KAF3005859.1"/>
    <property type="molecule type" value="Genomic_DNA"/>
</dbReference>
<evidence type="ECO:0000256" key="5">
    <source>
        <dbReference type="ARBA" id="ARBA00022840"/>
    </source>
</evidence>
<evidence type="ECO:0000256" key="1">
    <source>
        <dbReference type="ARBA" id="ARBA00004123"/>
    </source>
</evidence>
<dbReference type="AlphaFoldDB" id="A0A9P4WCK6"/>
<dbReference type="InterPro" id="IPR007695">
    <property type="entry name" value="DNA_mismatch_repair_MutS-lik_N"/>
</dbReference>
<dbReference type="InterPro" id="IPR007860">
    <property type="entry name" value="DNA_mmatch_repair_MutS_con_dom"/>
</dbReference>
<dbReference type="FunFam" id="3.30.420.110:FF:000008">
    <property type="entry name" value="DNA mismatch repair protein"/>
    <property type="match status" value="1"/>
</dbReference>
<dbReference type="Gene3D" id="3.30.420.110">
    <property type="entry name" value="MutS, connector domain"/>
    <property type="match status" value="1"/>
</dbReference>
<evidence type="ECO:0000256" key="11">
    <source>
        <dbReference type="SAM" id="MobiDB-lite"/>
    </source>
</evidence>
<protein>
    <recommendedName>
        <fullName evidence="9">DNA mismatch repair protein</fullName>
    </recommendedName>
</protein>
<feature type="region of interest" description="Disordered" evidence="11">
    <location>
        <begin position="1"/>
        <end position="149"/>
    </location>
</feature>
<evidence type="ECO:0000313" key="14">
    <source>
        <dbReference type="Proteomes" id="UP000801428"/>
    </source>
</evidence>
<dbReference type="PIRSF" id="PIRSF037677">
    <property type="entry name" value="DNA_mis_repair_Msh6"/>
    <property type="match status" value="1"/>
</dbReference>